<dbReference type="OrthoDB" id="9997116at2759"/>
<organism evidence="2 3">
    <name type="scientific">Ancylostoma duodenale</name>
    <dbReference type="NCBI Taxonomy" id="51022"/>
    <lineage>
        <taxon>Eukaryota</taxon>
        <taxon>Metazoa</taxon>
        <taxon>Ecdysozoa</taxon>
        <taxon>Nematoda</taxon>
        <taxon>Chromadorea</taxon>
        <taxon>Rhabditida</taxon>
        <taxon>Rhabditina</taxon>
        <taxon>Rhabditomorpha</taxon>
        <taxon>Strongyloidea</taxon>
        <taxon>Ancylostomatidae</taxon>
        <taxon>Ancylostomatinae</taxon>
        <taxon>Ancylostoma</taxon>
    </lineage>
</organism>
<keyword evidence="3" id="KW-1185">Reference proteome</keyword>
<feature type="domain" description="DNA helicase Pif1-like 2B" evidence="1">
    <location>
        <begin position="28"/>
        <end position="68"/>
    </location>
</feature>
<evidence type="ECO:0000259" key="1">
    <source>
        <dbReference type="Pfam" id="PF21530"/>
    </source>
</evidence>
<evidence type="ECO:0000313" key="2">
    <source>
        <dbReference type="EMBL" id="KIH62272.1"/>
    </source>
</evidence>
<dbReference type="Proteomes" id="UP000054047">
    <property type="component" value="Unassembled WGS sequence"/>
</dbReference>
<dbReference type="EMBL" id="KN729446">
    <property type="protein sequence ID" value="KIH62272.1"/>
    <property type="molecule type" value="Genomic_DNA"/>
</dbReference>
<dbReference type="InterPro" id="IPR049163">
    <property type="entry name" value="Pif1-like_2B_dom"/>
</dbReference>
<dbReference type="Pfam" id="PF21530">
    <property type="entry name" value="Pif1_2B_dom"/>
    <property type="match status" value="1"/>
</dbReference>
<accession>A0A0C2DIH0</accession>
<evidence type="ECO:0000313" key="3">
    <source>
        <dbReference type="Proteomes" id="UP000054047"/>
    </source>
</evidence>
<dbReference type="AlphaFoldDB" id="A0A0C2DIH0"/>
<gene>
    <name evidence="2" type="ORF">ANCDUO_07446</name>
</gene>
<reference evidence="2 3" key="1">
    <citation type="submission" date="2013-12" db="EMBL/GenBank/DDBJ databases">
        <title>Draft genome of the parsitic nematode Ancylostoma duodenale.</title>
        <authorList>
            <person name="Mitreva M."/>
        </authorList>
    </citation>
    <scope>NUCLEOTIDE SEQUENCE [LARGE SCALE GENOMIC DNA]</scope>
    <source>
        <strain evidence="2 3">Zhejiang</strain>
    </source>
</reference>
<name>A0A0C2DIH0_9BILA</name>
<dbReference type="PANTHER" id="PTHR10492">
    <property type="match status" value="1"/>
</dbReference>
<protein>
    <recommendedName>
        <fullName evidence="1">DNA helicase Pif1-like 2B domain-containing protein</fullName>
    </recommendedName>
</protein>
<dbReference type="PANTHER" id="PTHR10492:SF57">
    <property type="entry name" value="ATP-DEPENDENT DNA HELICASE"/>
    <property type="match status" value="1"/>
</dbReference>
<sequence>MADKKVVYRSIDSIIIEDPKDMFNIPTEFLSRMTPSGFPPHELQLKIGCIVKLLRNLDLKEGLCNRTGLTSCGWVIEYLAAPLPVVHEKDAMS</sequence>
<proteinExistence type="predicted"/>